<dbReference type="GO" id="GO:0000076">
    <property type="term" value="P:DNA replication checkpoint signaling"/>
    <property type="evidence" value="ECO:0007669"/>
    <property type="project" value="TreeGrafter"/>
</dbReference>
<comment type="caution">
    <text evidence="7">The sequence shown here is derived from an EMBL/GenBank/DDBJ whole genome shotgun (WGS) entry which is preliminary data.</text>
</comment>
<dbReference type="EMBL" id="JAEPRC010000971">
    <property type="protein sequence ID" value="KAG2190425.1"/>
    <property type="molecule type" value="Genomic_DNA"/>
</dbReference>
<keyword evidence="8" id="KW-1185">Reference proteome</keyword>
<evidence type="ECO:0000256" key="2">
    <source>
        <dbReference type="ARBA" id="ARBA00022880"/>
    </source>
</evidence>
<dbReference type="AlphaFoldDB" id="A0A8H7QEQ7"/>
<dbReference type="InterPro" id="IPR044998">
    <property type="entry name" value="Timeless"/>
</dbReference>
<name>A0A8H7QEQ7_9FUNG</name>
<keyword evidence="3" id="KW-0539">Nucleus</keyword>
<evidence type="ECO:0000313" key="7">
    <source>
        <dbReference type="EMBL" id="KAG2190425.1"/>
    </source>
</evidence>
<dbReference type="GO" id="GO:0006281">
    <property type="term" value="P:DNA repair"/>
    <property type="evidence" value="ECO:0007669"/>
    <property type="project" value="TreeGrafter"/>
</dbReference>
<proteinExistence type="predicted"/>
<evidence type="ECO:0000313" key="8">
    <source>
        <dbReference type="Proteomes" id="UP000650833"/>
    </source>
</evidence>
<feature type="domain" description="Timeless N-terminal" evidence="6">
    <location>
        <begin position="39"/>
        <end position="312"/>
    </location>
</feature>
<dbReference type="InterPro" id="IPR006906">
    <property type="entry name" value="Timeless_N"/>
</dbReference>
<dbReference type="Proteomes" id="UP000650833">
    <property type="component" value="Unassembled WGS sequence"/>
</dbReference>
<keyword evidence="4" id="KW-0131">Cell cycle</keyword>
<evidence type="ECO:0000256" key="3">
    <source>
        <dbReference type="ARBA" id="ARBA00023242"/>
    </source>
</evidence>
<dbReference type="PANTHER" id="PTHR22940:SF4">
    <property type="entry name" value="PROTEIN TIMELESS HOMOLOG"/>
    <property type="match status" value="1"/>
</dbReference>
<evidence type="ECO:0000259" key="6">
    <source>
        <dbReference type="Pfam" id="PF04821"/>
    </source>
</evidence>
<comment type="subcellular location">
    <subcellularLocation>
        <location evidence="1">Nucleus</location>
    </subcellularLocation>
</comment>
<organism evidence="7 8">
    <name type="scientific">Mucor plumbeus</name>
    <dbReference type="NCBI Taxonomy" id="97098"/>
    <lineage>
        <taxon>Eukaryota</taxon>
        <taxon>Fungi</taxon>
        <taxon>Fungi incertae sedis</taxon>
        <taxon>Mucoromycota</taxon>
        <taxon>Mucoromycotina</taxon>
        <taxon>Mucoromycetes</taxon>
        <taxon>Mucorales</taxon>
        <taxon>Mucorineae</taxon>
        <taxon>Mucoraceae</taxon>
        <taxon>Mucor</taxon>
    </lineage>
</organism>
<dbReference type="GO" id="GO:0003677">
    <property type="term" value="F:DNA binding"/>
    <property type="evidence" value="ECO:0007669"/>
    <property type="project" value="TreeGrafter"/>
</dbReference>
<accession>A0A8H7QEQ7</accession>
<dbReference type="OrthoDB" id="310853at2759"/>
<sequence length="893" mass="104403">MDEELSEIEGTRAYILSLCSAIGGLEEIKQDDGTVGQIYCAGDEALACLRDLKKAIRIDSQNNERIVLNALVEFNVVKTDIVPLLLSYRNQRTEVADRFILACVELLVPMTWPLEQKSLDDEDEDNEDENPNVMQCYRKYKLDLLTSGVFETILTMIIKALRKPHRERSTVDHTSIRLVLYLLRNLTAIPDLNMPEFGTEDQIRMSHMQEMLLIRFYESDIMEFLLTIASNSERQGGTSEWNVLVLETIYNLLKYVDPKDVFLYKHTEDSKQGELQDIAAKLSNLLTNENSNKRLKTGYAPSRHNRFGGTYVLDWDGKKRVSHKQVAGFADSAFIVEGDKKTNRVGKRRKLEDTLIPKKVYQNRKALKYLKTISQSFIISCFNAFFDCILKDMQREDDKIVEKDYPRYYYTMKWFLEYHGYEHKAAVRRKANEFNLPNEDVPAKDSNENNDFDYSLVASALNLRTVLFCLRHMRIKTDDKAWFEVQMAVDCFRQMLVTVGAMAKSDFEEHREVAEHIQQNLYYEQTSFDLFLDILKRYKNQSYGYLKAVIMLTHVLLKSLDHYQKGKKIMFIRKKKSQKKKKPAKKGEEQVEEGVAVITTIDSEDESEPEVDKSKEQEYKDIQFKFSTFEQKYVSWDVINAYTSLLELYHHLQPEYLICISNMFHRLMVKRRAEYLFWKLPVMELFNRILQDSRKFSQSAAFGELEQFIRYSTRQFFKAAAEYPLLYVEALNANIKSNRTWWEMPNEEEQLEKQRYEQDVNYIPPSTWERDEPQQPQPEKTTNEDELDADMQDYYFSAFDRRDDLEAEGSGSYKTTVAVTSNVGLEDIDTGLNELENINTSIFNDDQDEFDAALNTAFLKYQSSRPKDKIQEMTEQAYGNSSNILLDSDMTDV</sequence>
<evidence type="ECO:0000256" key="1">
    <source>
        <dbReference type="ARBA" id="ARBA00004123"/>
    </source>
</evidence>
<gene>
    <name evidence="7" type="ORF">INT46_000129</name>
</gene>
<dbReference type="GO" id="GO:0031298">
    <property type="term" value="C:replication fork protection complex"/>
    <property type="evidence" value="ECO:0007669"/>
    <property type="project" value="TreeGrafter"/>
</dbReference>
<evidence type="ECO:0000256" key="5">
    <source>
        <dbReference type="SAM" id="MobiDB-lite"/>
    </source>
</evidence>
<protein>
    <recommendedName>
        <fullName evidence="6">Timeless N-terminal domain-containing protein</fullName>
    </recommendedName>
</protein>
<feature type="region of interest" description="Disordered" evidence="5">
    <location>
        <begin position="764"/>
        <end position="788"/>
    </location>
</feature>
<dbReference type="GO" id="GO:0043111">
    <property type="term" value="P:replication fork arrest"/>
    <property type="evidence" value="ECO:0007669"/>
    <property type="project" value="TreeGrafter"/>
</dbReference>
<evidence type="ECO:0000256" key="4">
    <source>
        <dbReference type="ARBA" id="ARBA00023306"/>
    </source>
</evidence>
<dbReference type="PANTHER" id="PTHR22940">
    <property type="entry name" value="TIMEOUT/TIMELESS-2"/>
    <property type="match status" value="1"/>
</dbReference>
<reference evidence="7" key="1">
    <citation type="submission" date="2020-12" db="EMBL/GenBank/DDBJ databases">
        <title>Metabolic potential, ecology and presence of endohyphal bacteria is reflected in genomic diversity of Mucoromycotina.</title>
        <authorList>
            <person name="Muszewska A."/>
            <person name="Okrasinska A."/>
            <person name="Steczkiewicz K."/>
            <person name="Drgas O."/>
            <person name="Orlowska M."/>
            <person name="Perlinska-Lenart U."/>
            <person name="Aleksandrzak-Piekarczyk T."/>
            <person name="Szatraj K."/>
            <person name="Zielenkiewicz U."/>
            <person name="Pilsyk S."/>
            <person name="Malc E."/>
            <person name="Mieczkowski P."/>
            <person name="Kruszewska J.S."/>
            <person name="Biernat P."/>
            <person name="Pawlowska J."/>
        </authorList>
    </citation>
    <scope>NUCLEOTIDE SEQUENCE</scope>
    <source>
        <strain evidence="7">CBS 226.32</strain>
    </source>
</reference>
<dbReference type="Pfam" id="PF04821">
    <property type="entry name" value="TIMELESS"/>
    <property type="match status" value="1"/>
</dbReference>
<keyword evidence="2" id="KW-0236">DNA replication inhibitor</keyword>